<protein>
    <submittedName>
        <fullName evidence="3">Chemotaxis protein CheW</fullName>
    </submittedName>
</protein>
<organism evidence="3 4">
    <name type="scientific">Roseomonas indoligenes</name>
    <dbReference type="NCBI Taxonomy" id="2820811"/>
    <lineage>
        <taxon>Bacteria</taxon>
        <taxon>Pseudomonadati</taxon>
        <taxon>Pseudomonadota</taxon>
        <taxon>Alphaproteobacteria</taxon>
        <taxon>Acetobacterales</taxon>
        <taxon>Roseomonadaceae</taxon>
        <taxon>Roseomonas</taxon>
    </lineage>
</organism>
<feature type="compositionally biased region" description="Low complexity" evidence="1">
    <location>
        <begin position="104"/>
        <end position="116"/>
    </location>
</feature>
<dbReference type="PROSITE" id="PS50851">
    <property type="entry name" value="CHEW"/>
    <property type="match status" value="1"/>
</dbReference>
<evidence type="ECO:0000313" key="3">
    <source>
        <dbReference type="EMBL" id="MBP0493440.1"/>
    </source>
</evidence>
<dbReference type="Pfam" id="PF01584">
    <property type="entry name" value="CheW"/>
    <property type="match status" value="1"/>
</dbReference>
<dbReference type="GO" id="GO:0007165">
    <property type="term" value="P:signal transduction"/>
    <property type="evidence" value="ECO:0007669"/>
    <property type="project" value="InterPro"/>
</dbReference>
<dbReference type="AlphaFoldDB" id="A0A940MYL5"/>
<name>A0A940MYL5_9PROT</name>
<dbReference type="SUPFAM" id="SSF50341">
    <property type="entry name" value="CheW-like"/>
    <property type="match status" value="1"/>
</dbReference>
<evidence type="ECO:0000313" key="4">
    <source>
        <dbReference type="Proteomes" id="UP000677537"/>
    </source>
</evidence>
<reference evidence="3" key="1">
    <citation type="submission" date="2021-03" db="EMBL/GenBank/DDBJ databases">
        <authorList>
            <person name="So Y."/>
        </authorList>
    </citation>
    <scope>NUCLEOTIDE SEQUENCE</scope>
    <source>
        <strain evidence="3">SG15</strain>
    </source>
</reference>
<dbReference type="RefSeq" id="WP_209373767.1">
    <property type="nucleotide sequence ID" value="NZ_JAGIZA010000006.1"/>
</dbReference>
<dbReference type="InterPro" id="IPR002545">
    <property type="entry name" value="CheW-lke_dom"/>
</dbReference>
<proteinExistence type="predicted"/>
<evidence type="ECO:0000259" key="2">
    <source>
        <dbReference type="PROSITE" id="PS50851"/>
    </source>
</evidence>
<feature type="region of interest" description="Disordered" evidence="1">
    <location>
        <begin position="100"/>
        <end position="123"/>
    </location>
</feature>
<dbReference type="InterPro" id="IPR036061">
    <property type="entry name" value="CheW-like_dom_sf"/>
</dbReference>
<gene>
    <name evidence="3" type="ORF">J5Y10_11700</name>
</gene>
<feature type="domain" description="CheW-like" evidence="2">
    <location>
        <begin position="233"/>
        <end position="371"/>
    </location>
</feature>
<sequence length="371" mass="36407">MSPAAIRAGAAFHRLPEGASAVAAPVLRPVPGGGGRLFVGLLGSGALPAWVLPGSAEPARAWALLPGAEGVVLVGGDALSSSGDGAEPLHLPILPPARAPLTRSAAPEGEEAPPASGSGGGFRLSRADGALDLPFAALERLIPMPALHSLPEAPPGACGMAWTELGPALVLAGEEGEPLLALLVVEGRRLGLPCRGAAPLAQAPALPLALLHPGLLAAAPLALPPAAVAPLPTRLLLLARAGETGFALPLEEVAAVLPPQVPRNAGSGALAGIAAHRGDVLPVLDAGTRLGGRPVLTGGALPMLRLQGAQPAALAVSAVLGLRAVPETDLAPVPGQGLVAAMARLDGAVLPVCRARALLAPLVVSLAGAAP</sequence>
<accession>A0A940MYL5</accession>
<dbReference type="GO" id="GO:0006935">
    <property type="term" value="P:chemotaxis"/>
    <property type="evidence" value="ECO:0007669"/>
    <property type="project" value="InterPro"/>
</dbReference>
<evidence type="ECO:0000256" key="1">
    <source>
        <dbReference type="SAM" id="MobiDB-lite"/>
    </source>
</evidence>
<comment type="caution">
    <text evidence="3">The sequence shown here is derived from an EMBL/GenBank/DDBJ whole genome shotgun (WGS) entry which is preliminary data.</text>
</comment>
<keyword evidence="4" id="KW-1185">Reference proteome</keyword>
<dbReference type="EMBL" id="JAGIZA010000006">
    <property type="protein sequence ID" value="MBP0493440.1"/>
    <property type="molecule type" value="Genomic_DNA"/>
</dbReference>
<dbReference type="Proteomes" id="UP000677537">
    <property type="component" value="Unassembled WGS sequence"/>
</dbReference>
<dbReference type="SMART" id="SM00260">
    <property type="entry name" value="CheW"/>
    <property type="match status" value="1"/>
</dbReference>